<feature type="compositionally biased region" description="Pro residues" evidence="1">
    <location>
        <begin position="235"/>
        <end position="244"/>
    </location>
</feature>
<proteinExistence type="predicted"/>
<dbReference type="RefSeq" id="WP_377300816.1">
    <property type="nucleotide sequence ID" value="NZ_CP180191.1"/>
</dbReference>
<feature type="compositionally biased region" description="Pro residues" evidence="1">
    <location>
        <begin position="609"/>
        <end position="618"/>
    </location>
</feature>
<evidence type="ECO:0000313" key="2">
    <source>
        <dbReference type="EMBL" id="MFC3146531.1"/>
    </source>
</evidence>
<evidence type="ECO:0000313" key="3">
    <source>
        <dbReference type="Proteomes" id="UP001595556"/>
    </source>
</evidence>
<reference evidence="3" key="1">
    <citation type="journal article" date="2019" name="Int. J. Syst. Evol. Microbiol.">
        <title>The Global Catalogue of Microorganisms (GCM) 10K type strain sequencing project: providing services to taxonomists for standard genome sequencing and annotation.</title>
        <authorList>
            <consortium name="The Broad Institute Genomics Platform"/>
            <consortium name="The Broad Institute Genome Sequencing Center for Infectious Disease"/>
            <person name="Wu L."/>
            <person name="Ma J."/>
        </authorList>
    </citation>
    <scope>NUCLEOTIDE SEQUENCE [LARGE SCALE GENOMIC DNA]</scope>
    <source>
        <strain evidence="3">KCTC 52168</strain>
    </source>
</reference>
<dbReference type="EMBL" id="JBHRTI010000003">
    <property type="protein sequence ID" value="MFC3146531.1"/>
    <property type="molecule type" value="Genomic_DNA"/>
</dbReference>
<feature type="region of interest" description="Disordered" evidence="1">
    <location>
        <begin position="598"/>
        <end position="620"/>
    </location>
</feature>
<keyword evidence="3" id="KW-1185">Reference proteome</keyword>
<gene>
    <name evidence="2" type="ORF">ACFOEN_02615</name>
</gene>
<dbReference type="InterPro" id="IPR012434">
    <property type="entry name" value="DUF1631"/>
</dbReference>
<evidence type="ECO:0000256" key="1">
    <source>
        <dbReference type="SAM" id="MobiDB-lite"/>
    </source>
</evidence>
<feature type="region of interest" description="Disordered" evidence="1">
    <location>
        <begin position="235"/>
        <end position="282"/>
    </location>
</feature>
<accession>A0ABV7H4K1</accession>
<name>A0ABV7H4K1_9BURK</name>
<sequence>MSDKLTVIRESLANACKIAAMEFVKLPEVTPEAEDAIMHVMRQAARQSTDAPKLYWAAEEKLKTEFPARLQSRMAMACEMLLNRAQRKLMPLTAAQMELLADDELDRRLAVTDFSRRLSVVNDAAIDMINYRIKRFLRSASLGTVEINAPENPFGPSLMLDTLARFWDECAAPLGGSPTLLRHYGESLIPNLQSCYAKLNAYLESVHPLEQVAAPAPGYGSVGLGVLAPVEVAVPPPPAPPPPADTLASLTSTPDPELQRAVKAQGASRPGLRFGLPPAGESRASSFPTLEMALDDAPAGAPASAAATAVPSRAAAAAEAPAPEVTSRAGPGTLWELLCKSTGAAALSEDDSDVLQLLSNNLELLIKDKRLLPAVQAGIQAIKQPLLVYALRNRSFFVAPADPVRGALTHLSTLSANRSMDAAQFGQITLSLVERVGRAARGEVVSATPAPAASGADALSSVTDAAARVAKQDRAERKRVALAVARAHIEKVTADKTVPAFVRSMIDTQWVKVLAAADMKRPADDSRWNEAARTLDTLIWSLRPPGSAVFGKALRAELHGLLKGLNAGFDRAGWTDDGRSDFMVELARVHFVAMQGTGADGPARAAEPEPAPEPPPADSPAALAAQLEPFVLDAQVQLADGNGGWSAWRVTWVSPMRKRFVIGNPQAGTSRTLTDAELRDELAAGRIRIG</sequence>
<comment type="caution">
    <text evidence="2">The sequence shown here is derived from an EMBL/GenBank/DDBJ whole genome shotgun (WGS) entry which is preliminary data.</text>
</comment>
<dbReference type="Pfam" id="PF07793">
    <property type="entry name" value="DUF1631"/>
    <property type="match status" value="2"/>
</dbReference>
<dbReference type="Proteomes" id="UP001595556">
    <property type="component" value="Unassembled WGS sequence"/>
</dbReference>
<organism evidence="2 3">
    <name type="scientific">Piscinibacterium candidicorallinum</name>
    <dbReference type="NCBI Taxonomy" id="1793872"/>
    <lineage>
        <taxon>Bacteria</taxon>
        <taxon>Pseudomonadati</taxon>
        <taxon>Pseudomonadota</taxon>
        <taxon>Betaproteobacteria</taxon>
        <taxon>Burkholderiales</taxon>
        <taxon>Piscinibacterium</taxon>
    </lineage>
</organism>
<protein>
    <submittedName>
        <fullName evidence="2">DUF1631 family protein</fullName>
    </submittedName>
</protein>